<name>A0ABW4KNS3_9BACI</name>
<keyword evidence="1" id="KW-0547">Nucleotide-binding</keyword>
<comment type="caution">
    <text evidence="3">The sequence shown here is derived from an EMBL/GenBank/DDBJ whole genome shotgun (WGS) entry which is preliminary data.</text>
</comment>
<dbReference type="Pfam" id="PF00069">
    <property type="entry name" value="Pkinase"/>
    <property type="match status" value="1"/>
</dbReference>
<keyword evidence="3" id="KW-0723">Serine/threonine-protein kinase</keyword>
<protein>
    <submittedName>
        <fullName evidence="3">Serine/threonine protein kinase</fullName>
    </submittedName>
</protein>
<dbReference type="RefSeq" id="WP_380776753.1">
    <property type="nucleotide sequence ID" value="NZ_JBHUEO010000121.1"/>
</dbReference>
<evidence type="ECO:0000256" key="1">
    <source>
        <dbReference type="PROSITE-ProRule" id="PRU10141"/>
    </source>
</evidence>
<feature type="binding site" evidence="1">
    <location>
        <position position="55"/>
    </location>
    <ligand>
        <name>ATP</name>
        <dbReference type="ChEBI" id="CHEBI:30616"/>
    </ligand>
</feature>
<dbReference type="PROSITE" id="PS00107">
    <property type="entry name" value="PROTEIN_KINASE_ATP"/>
    <property type="match status" value="1"/>
</dbReference>
<dbReference type="GO" id="GO:0004674">
    <property type="term" value="F:protein serine/threonine kinase activity"/>
    <property type="evidence" value="ECO:0007669"/>
    <property type="project" value="UniProtKB-KW"/>
</dbReference>
<accession>A0ABW4KNS3</accession>
<dbReference type="SUPFAM" id="SSF56112">
    <property type="entry name" value="Protein kinase-like (PK-like)"/>
    <property type="match status" value="1"/>
</dbReference>
<dbReference type="InterPro" id="IPR000719">
    <property type="entry name" value="Prot_kinase_dom"/>
</dbReference>
<dbReference type="InterPro" id="IPR017441">
    <property type="entry name" value="Protein_kinase_ATP_BS"/>
</dbReference>
<keyword evidence="3" id="KW-0808">Transferase</keyword>
<keyword evidence="1" id="KW-0067">ATP-binding</keyword>
<dbReference type="PANTHER" id="PTHR24347">
    <property type="entry name" value="SERINE/THREONINE-PROTEIN KINASE"/>
    <property type="match status" value="1"/>
</dbReference>
<organism evidence="3 4">
    <name type="scientific">Siminovitchia sediminis</name>
    <dbReference type="NCBI Taxonomy" id="1274353"/>
    <lineage>
        <taxon>Bacteria</taxon>
        <taxon>Bacillati</taxon>
        <taxon>Bacillota</taxon>
        <taxon>Bacilli</taxon>
        <taxon>Bacillales</taxon>
        <taxon>Bacillaceae</taxon>
        <taxon>Siminovitchia</taxon>
    </lineage>
</organism>
<keyword evidence="3" id="KW-0418">Kinase</keyword>
<dbReference type="Gene3D" id="1.10.510.10">
    <property type="entry name" value="Transferase(Phosphotransferase) domain 1"/>
    <property type="match status" value="1"/>
</dbReference>
<reference evidence="4" key="1">
    <citation type="journal article" date="2019" name="Int. J. Syst. Evol. Microbiol.">
        <title>The Global Catalogue of Microorganisms (GCM) 10K type strain sequencing project: providing services to taxonomists for standard genome sequencing and annotation.</title>
        <authorList>
            <consortium name="The Broad Institute Genomics Platform"/>
            <consortium name="The Broad Institute Genome Sequencing Center for Infectious Disease"/>
            <person name="Wu L."/>
            <person name="Ma J."/>
        </authorList>
    </citation>
    <scope>NUCLEOTIDE SEQUENCE [LARGE SCALE GENOMIC DNA]</scope>
    <source>
        <strain evidence="4">CGMCC 1.12295</strain>
    </source>
</reference>
<evidence type="ECO:0000313" key="4">
    <source>
        <dbReference type="Proteomes" id="UP001597301"/>
    </source>
</evidence>
<dbReference type="EMBL" id="JBHUEO010000121">
    <property type="protein sequence ID" value="MFD1708891.1"/>
    <property type="molecule type" value="Genomic_DNA"/>
</dbReference>
<gene>
    <name evidence="3" type="ORF">ACFSCZ_19690</name>
</gene>
<evidence type="ECO:0000313" key="3">
    <source>
        <dbReference type="EMBL" id="MFD1708891.1"/>
    </source>
</evidence>
<feature type="domain" description="Protein kinase" evidence="2">
    <location>
        <begin position="26"/>
        <end position="275"/>
    </location>
</feature>
<evidence type="ECO:0000259" key="2">
    <source>
        <dbReference type="PROSITE" id="PS50011"/>
    </source>
</evidence>
<proteinExistence type="predicted"/>
<dbReference type="Proteomes" id="UP001597301">
    <property type="component" value="Unassembled WGS sequence"/>
</dbReference>
<dbReference type="PROSITE" id="PS50011">
    <property type="entry name" value="PROTEIN_KINASE_DOM"/>
    <property type="match status" value="1"/>
</dbReference>
<dbReference type="InterPro" id="IPR011009">
    <property type="entry name" value="Kinase-like_dom_sf"/>
</dbReference>
<sequence length="275" mass="32124">MRTIRKVFQLFVDKPIGNGEVLNDHYEVLKVIGTGSYGIVYLCKELKSEENRVVKQLRPSKRRDKKVVEMFENEISVLQRLNHQRIPIVYETFAHNGHLFYVMGFIEGENLEDQIFSGKKKFNEKESLLILSQLLEFIDFLHKHNIYHQDLRIPNIILQNSEIFLIDFGLAKSPISADLVHPFSGSLSDNELLEMRRQDYYDLGDILLYLLYTTYSPKGKKALPWTEELSLEVETVFLLKRLLQIDEPYSNVSEISTDLQAALLKQQKYIHSEEV</sequence>
<keyword evidence="4" id="KW-1185">Reference proteome</keyword>